<dbReference type="EMBL" id="JANBVO010000079">
    <property type="protein sequence ID" value="KAJ9130762.1"/>
    <property type="molecule type" value="Genomic_DNA"/>
</dbReference>
<dbReference type="NCBIfam" id="TIGR00879">
    <property type="entry name" value="SP"/>
    <property type="match status" value="1"/>
</dbReference>
<dbReference type="PROSITE" id="PS50850">
    <property type="entry name" value="MFS"/>
    <property type="match status" value="1"/>
</dbReference>
<dbReference type="GO" id="GO:0016020">
    <property type="term" value="C:membrane"/>
    <property type="evidence" value="ECO:0007669"/>
    <property type="project" value="UniProtKB-SubCell"/>
</dbReference>
<reference evidence="10" key="1">
    <citation type="submission" date="2022-07" db="EMBL/GenBank/DDBJ databases">
        <title>Fungi with potential for degradation of polypropylene.</title>
        <authorList>
            <person name="Gostincar C."/>
        </authorList>
    </citation>
    <scope>NUCLEOTIDE SEQUENCE</scope>
    <source>
        <strain evidence="10">EXF-13308</strain>
    </source>
</reference>
<feature type="transmembrane region" description="Helical" evidence="8">
    <location>
        <begin position="354"/>
        <end position="373"/>
    </location>
</feature>
<feature type="transmembrane region" description="Helical" evidence="8">
    <location>
        <begin position="455"/>
        <end position="474"/>
    </location>
</feature>
<dbReference type="GO" id="GO:0005351">
    <property type="term" value="F:carbohydrate:proton symporter activity"/>
    <property type="evidence" value="ECO:0007669"/>
    <property type="project" value="TreeGrafter"/>
</dbReference>
<dbReference type="InterPro" id="IPR036259">
    <property type="entry name" value="MFS_trans_sf"/>
</dbReference>
<feature type="transmembrane region" description="Helical" evidence="8">
    <location>
        <begin position="33"/>
        <end position="57"/>
    </location>
</feature>
<dbReference type="Gene3D" id="1.20.1250.20">
    <property type="entry name" value="MFS general substrate transporter like domains"/>
    <property type="match status" value="1"/>
</dbReference>
<dbReference type="PANTHER" id="PTHR48022">
    <property type="entry name" value="PLASTIDIC GLUCOSE TRANSPORTER 4"/>
    <property type="match status" value="1"/>
</dbReference>
<feature type="transmembrane region" description="Helical" evidence="8">
    <location>
        <begin position="107"/>
        <end position="127"/>
    </location>
</feature>
<evidence type="ECO:0000259" key="9">
    <source>
        <dbReference type="PROSITE" id="PS50850"/>
    </source>
</evidence>
<evidence type="ECO:0000256" key="1">
    <source>
        <dbReference type="ARBA" id="ARBA00004141"/>
    </source>
</evidence>
<keyword evidence="6 8" id="KW-0472">Membrane</keyword>
<proteinExistence type="inferred from homology"/>
<dbReference type="AlphaFoldDB" id="A0AA38VB36"/>
<comment type="caution">
    <text evidence="10">The sequence shown here is derived from an EMBL/GenBank/DDBJ whole genome shotgun (WGS) entry which is preliminary data.</text>
</comment>
<name>A0AA38VB36_9PEZI</name>
<keyword evidence="4 8" id="KW-0812">Transmembrane</keyword>
<dbReference type="InterPro" id="IPR005829">
    <property type="entry name" value="Sugar_transporter_CS"/>
</dbReference>
<evidence type="ECO:0000256" key="5">
    <source>
        <dbReference type="ARBA" id="ARBA00022989"/>
    </source>
</evidence>
<dbReference type="PROSITE" id="PS00217">
    <property type="entry name" value="SUGAR_TRANSPORT_2"/>
    <property type="match status" value="1"/>
</dbReference>
<feature type="transmembrane region" description="Helical" evidence="8">
    <location>
        <begin position="385"/>
        <end position="405"/>
    </location>
</feature>
<evidence type="ECO:0000256" key="2">
    <source>
        <dbReference type="ARBA" id="ARBA00010992"/>
    </source>
</evidence>
<evidence type="ECO:0000256" key="8">
    <source>
        <dbReference type="SAM" id="Phobius"/>
    </source>
</evidence>
<feature type="transmembrane region" description="Helical" evidence="8">
    <location>
        <begin position="133"/>
        <end position="154"/>
    </location>
</feature>
<dbReference type="FunFam" id="1.20.1250.20:FF:000117">
    <property type="entry name" value="MFS hexose transporter"/>
    <property type="match status" value="1"/>
</dbReference>
<keyword evidence="11" id="KW-1185">Reference proteome</keyword>
<dbReference type="InterPro" id="IPR003663">
    <property type="entry name" value="Sugar/inositol_transpt"/>
</dbReference>
<evidence type="ECO:0000256" key="6">
    <source>
        <dbReference type="ARBA" id="ARBA00023136"/>
    </source>
</evidence>
<keyword evidence="3 7" id="KW-0813">Transport</keyword>
<dbReference type="PANTHER" id="PTHR48022:SF24">
    <property type="entry name" value="HEXOSE TRANSPORTER PROTEIN (AFU_ORTHOLOGUE AFUA_8G04480)"/>
    <property type="match status" value="1"/>
</dbReference>
<feature type="transmembrane region" description="Helical" evidence="8">
    <location>
        <begin position="326"/>
        <end position="347"/>
    </location>
</feature>
<dbReference type="InterPro" id="IPR020846">
    <property type="entry name" value="MFS_dom"/>
</dbReference>
<comment type="subcellular location">
    <subcellularLocation>
        <location evidence="1">Membrane</location>
        <topology evidence="1">Multi-pass membrane protein</topology>
    </subcellularLocation>
</comment>
<keyword evidence="5 8" id="KW-1133">Transmembrane helix</keyword>
<dbReference type="SUPFAM" id="SSF103473">
    <property type="entry name" value="MFS general substrate transporter"/>
    <property type="match status" value="1"/>
</dbReference>
<feature type="domain" description="Major facilitator superfamily (MFS) profile" evidence="9">
    <location>
        <begin position="39"/>
        <end position="478"/>
    </location>
</feature>
<evidence type="ECO:0000256" key="4">
    <source>
        <dbReference type="ARBA" id="ARBA00022692"/>
    </source>
</evidence>
<dbReference type="InterPro" id="IPR050360">
    <property type="entry name" value="MFS_Sugar_Transporters"/>
</dbReference>
<dbReference type="InterPro" id="IPR005828">
    <property type="entry name" value="MFS_sugar_transport-like"/>
</dbReference>
<evidence type="ECO:0000313" key="10">
    <source>
        <dbReference type="EMBL" id="KAJ9130762.1"/>
    </source>
</evidence>
<evidence type="ECO:0000313" key="11">
    <source>
        <dbReference type="Proteomes" id="UP001174694"/>
    </source>
</evidence>
<protein>
    <submittedName>
        <fullName evidence="10">Major facilitator superfamily domain, general substrate transporter</fullName>
    </submittedName>
</protein>
<evidence type="ECO:0000256" key="7">
    <source>
        <dbReference type="RuleBase" id="RU003346"/>
    </source>
</evidence>
<gene>
    <name evidence="10" type="ORF">NKR23_g12037</name>
</gene>
<feature type="transmembrane region" description="Helical" evidence="8">
    <location>
        <begin position="166"/>
        <end position="186"/>
    </location>
</feature>
<organism evidence="10 11">
    <name type="scientific">Pleurostoma richardsiae</name>
    <dbReference type="NCBI Taxonomy" id="41990"/>
    <lineage>
        <taxon>Eukaryota</taxon>
        <taxon>Fungi</taxon>
        <taxon>Dikarya</taxon>
        <taxon>Ascomycota</taxon>
        <taxon>Pezizomycotina</taxon>
        <taxon>Sordariomycetes</taxon>
        <taxon>Sordariomycetidae</taxon>
        <taxon>Calosphaeriales</taxon>
        <taxon>Pleurostomataceae</taxon>
        <taxon>Pleurostoma</taxon>
    </lineage>
</organism>
<feature type="transmembrane region" description="Helical" evidence="8">
    <location>
        <begin position="198"/>
        <end position="219"/>
    </location>
</feature>
<dbReference type="Pfam" id="PF00083">
    <property type="entry name" value="Sugar_tr"/>
    <property type="match status" value="1"/>
</dbReference>
<dbReference type="Proteomes" id="UP001174694">
    <property type="component" value="Unassembled WGS sequence"/>
</dbReference>
<feature type="transmembrane region" description="Helical" evidence="8">
    <location>
        <begin position="77"/>
        <end position="95"/>
    </location>
</feature>
<accession>A0AA38VB36</accession>
<evidence type="ECO:0000256" key="3">
    <source>
        <dbReference type="ARBA" id="ARBA00022448"/>
    </source>
</evidence>
<feature type="transmembrane region" description="Helical" evidence="8">
    <location>
        <begin position="288"/>
        <end position="311"/>
    </location>
</feature>
<sequence>MGGIALNNESFTGLVLKDVIPKRSKPWWRDWRLLQLNSLLLCALLTQTATGFDASMLNGMQSLPQWKRFFGQPKGTRLGAMTFGPTGGVLISILISSQLCDRFGRRYPICGGSLIIIIGSIIQTASVNYGMFVASRFLVGFGLGIVSVAAPPLLSEVAYPTHRGKLVSFYLVSWPLGSLLAAWITYGTFKMDGSSWSWRLPSLLQCFFSLVQAVLSLFAPESPRWLIYQGRNKEAFEIFTKYHADGDPNSQLVRFEMAEITATLEMEKMQNKSRWGEWFSTKGNRHRFFLSAYIPMMLQWSGNALVSYYLAQVLRSIGITNSKTQLIINGCLSIWNLLVACFFATLVDRAGRRRLFLIGTGGMGISYIIWTICSAINQKKNFQDTGYAAAVLVMIFTYMGFYHACSPVAPTYIMEVVPYSLRSKASMMYQLTGNLAGIYNSFANPVAMEAITWRYYIVWCVMIAINFVLIFFFFPETKGRGLEEVAEIFDGPNALAGANAMKQMGLDVHADNALAFDGDGKIKTTSVEAAVEQEERA</sequence>
<comment type="similarity">
    <text evidence="2 7">Belongs to the major facilitator superfamily. Sugar transporter (TC 2.A.1.1) family.</text>
</comment>